<dbReference type="InterPro" id="IPR027304">
    <property type="entry name" value="Trigger_fact/SurA_dom_sf"/>
</dbReference>
<gene>
    <name evidence="10" type="ORF">FHG71_21930</name>
</gene>
<dbReference type="RefSeq" id="WP_139083828.1">
    <property type="nucleotide sequence ID" value="NZ_VDFV01000078.1"/>
</dbReference>
<evidence type="ECO:0000256" key="7">
    <source>
        <dbReference type="ARBA" id="ARBA00038408"/>
    </source>
</evidence>
<keyword evidence="3 8" id="KW-0812">Transmembrane</keyword>
<keyword evidence="5 8" id="KW-0472">Membrane</keyword>
<dbReference type="Pfam" id="PF13624">
    <property type="entry name" value="SurA_N_3"/>
    <property type="match status" value="1"/>
</dbReference>
<dbReference type="EMBL" id="VDFV01000078">
    <property type="protein sequence ID" value="TNC60525.1"/>
    <property type="molecule type" value="Genomic_DNA"/>
</dbReference>
<evidence type="ECO:0000313" key="10">
    <source>
        <dbReference type="EMBL" id="TNC60525.1"/>
    </source>
</evidence>
<comment type="similarity">
    <text evidence="7">Belongs to the PpiD chaperone family.</text>
</comment>
<dbReference type="InterPro" id="IPR052029">
    <property type="entry name" value="PpiD_chaperone"/>
</dbReference>
<dbReference type="InterPro" id="IPR000297">
    <property type="entry name" value="PPIase_PpiC"/>
</dbReference>
<evidence type="ECO:0000313" key="11">
    <source>
        <dbReference type="Proteomes" id="UP000305709"/>
    </source>
</evidence>
<evidence type="ECO:0000256" key="5">
    <source>
        <dbReference type="ARBA" id="ARBA00023136"/>
    </source>
</evidence>
<evidence type="ECO:0000256" key="8">
    <source>
        <dbReference type="SAM" id="Phobius"/>
    </source>
</evidence>
<keyword evidence="2" id="KW-1003">Cell membrane</keyword>
<organism evidence="10 11">
    <name type="scientific">Rubellimicrobium roseum</name>
    <dbReference type="NCBI Taxonomy" id="687525"/>
    <lineage>
        <taxon>Bacteria</taxon>
        <taxon>Pseudomonadati</taxon>
        <taxon>Pseudomonadota</taxon>
        <taxon>Alphaproteobacteria</taxon>
        <taxon>Rhodobacterales</taxon>
        <taxon>Roseobacteraceae</taxon>
        <taxon>Rubellimicrobium</taxon>
    </lineage>
</organism>
<evidence type="ECO:0000256" key="3">
    <source>
        <dbReference type="ARBA" id="ARBA00022692"/>
    </source>
</evidence>
<feature type="domain" description="PpiC" evidence="9">
    <location>
        <begin position="241"/>
        <end position="359"/>
    </location>
</feature>
<comment type="caution">
    <text evidence="10">The sequence shown here is derived from an EMBL/GenBank/DDBJ whole genome shotgun (WGS) entry which is preliminary data.</text>
</comment>
<keyword evidence="6" id="KW-0143">Chaperone</keyword>
<dbReference type="AlphaFoldDB" id="A0A5C4N4X2"/>
<evidence type="ECO:0000259" key="9">
    <source>
        <dbReference type="Pfam" id="PF13145"/>
    </source>
</evidence>
<dbReference type="SUPFAM" id="SSF109998">
    <property type="entry name" value="Triger factor/SurA peptide-binding domain-like"/>
    <property type="match status" value="1"/>
</dbReference>
<keyword evidence="11" id="KW-1185">Reference proteome</keyword>
<keyword evidence="10" id="KW-0413">Isomerase</keyword>
<keyword evidence="4 8" id="KW-1133">Transmembrane helix</keyword>
<dbReference type="SUPFAM" id="SSF54534">
    <property type="entry name" value="FKBP-like"/>
    <property type="match status" value="1"/>
</dbReference>
<dbReference type="Gene3D" id="1.10.4030.10">
    <property type="entry name" value="Porin chaperone SurA, peptide-binding domain"/>
    <property type="match status" value="1"/>
</dbReference>
<dbReference type="PANTHER" id="PTHR47529:SF1">
    <property type="entry name" value="PERIPLASMIC CHAPERONE PPID"/>
    <property type="match status" value="1"/>
</dbReference>
<dbReference type="PANTHER" id="PTHR47529">
    <property type="entry name" value="PEPTIDYL-PROLYL CIS-TRANS ISOMERASE D"/>
    <property type="match status" value="1"/>
</dbReference>
<dbReference type="GO" id="GO:0005886">
    <property type="term" value="C:plasma membrane"/>
    <property type="evidence" value="ECO:0007669"/>
    <property type="project" value="UniProtKB-SubCell"/>
</dbReference>
<evidence type="ECO:0000256" key="6">
    <source>
        <dbReference type="ARBA" id="ARBA00023186"/>
    </source>
</evidence>
<proteinExistence type="inferred from homology"/>
<feature type="transmembrane region" description="Helical" evidence="8">
    <location>
        <begin position="9"/>
        <end position="27"/>
    </location>
</feature>
<dbReference type="GO" id="GO:0003755">
    <property type="term" value="F:peptidyl-prolyl cis-trans isomerase activity"/>
    <property type="evidence" value="ECO:0007669"/>
    <property type="project" value="InterPro"/>
</dbReference>
<reference evidence="10 11" key="1">
    <citation type="submission" date="2019-06" db="EMBL/GenBank/DDBJ databases">
        <authorList>
            <person name="Jiang L."/>
        </authorList>
    </citation>
    <scope>NUCLEOTIDE SEQUENCE [LARGE SCALE GENOMIC DNA]</scope>
    <source>
        <strain evidence="10 11">YIM 48858</strain>
    </source>
</reference>
<dbReference type="Pfam" id="PF13145">
    <property type="entry name" value="Rotamase_2"/>
    <property type="match status" value="2"/>
</dbReference>
<sequence length="611" mass="65131">MAARKGKAWIYWLMVVGILLGFGGWFTGGAGGRTTAIGTVDGLDVAAQDYANALRNRMREVQEQTGQPLEFAQFQALGLDRAALAEVVSRRVLDAEVQRLELSVGDARVAEAVRSAPAFQGIDGEFDRDLYREQLSRNGLNEEAFETSLREDSARAILQAAVLGGMPEPTTYAEVLAAYSNETRAVTWATVTPEGVTVPEPSEEELRAHYEANPDAFTAPETRQVSYAWITPEMIQGEIAIDDAELRAVYDERRDEFVQEERRLVERLVFSSEEDAQAAQARIDSGEVDFEALVEERGLQLSDIDLGDVSLDELEEAGEPIFAAAAGDVVGPLPSSLGPALFRVNAVLAADEITFEEAAPDLRAEIASDRARDIIDDIRPQVEDLTAGGATITDLAERTDLEPGELTWSEDVTEGPAAYAEVREAVAAAQEGALPQIVELADGGLAVLQLDAVTPPALRPYEDVAAEVRASWEAEALRAAVLASAEAQAQAIAGGASFEEQGLTPAAEAALTRRGAVEGTPPGFVEAAFALEAGQARALATPDGAVVLRVDGITPARADDPAVLAEQTAIAEQVSSSLANDVFGAYATQLQANSEIRINDQAVQAVNNQMN</sequence>
<name>A0A5C4N4X2_9RHOB</name>
<protein>
    <submittedName>
        <fullName evidence="10">Peptidylprolyl isomerase</fullName>
    </submittedName>
</protein>
<accession>A0A5C4N4X2</accession>
<evidence type="ECO:0000256" key="2">
    <source>
        <dbReference type="ARBA" id="ARBA00022475"/>
    </source>
</evidence>
<dbReference type="Proteomes" id="UP000305709">
    <property type="component" value="Unassembled WGS sequence"/>
</dbReference>
<dbReference type="OrthoDB" id="9768393at2"/>
<evidence type="ECO:0000256" key="4">
    <source>
        <dbReference type="ARBA" id="ARBA00022989"/>
    </source>
</evidence>
<comment type="subcellular location">
    <subcellularLocation>
        <location evidence="1">Cell membrane</location>
        <topology evidence="1">Single-pass type II membrane protein</topology>
    </subcellularLocation>
</comment>
<evidence type="ECO:0000256" key="1">
    <source>
        <dbReference type="ARBA" id="ARBA00004401"/>
    </source>
</evidence>
<feature type="domain" description="PpiC" evidence="9">
    <location>
        <begin position="469"/>
        <end position="558"/>
    </location>
</feature>